<protein>
    <recommendedName>
        <fullName evidence="3">ATP-binding protein</fullName>
    </recommendedName>
</protein>
<sequence>MGAAPLTDSERGIPVDIKISFTQSPRELVISTQETQDAVTSKVKAALASEEGILELEDTNGSKFVINVGQIAHVEVGTTTPRTVGFAGA</sequence>
<dbReference type="Proteomes" id="UP000424462">
    <property type="component" value="Chromosome"/>
</dbReference>
<dbReference type="KEGG" id="cok:COCCU_03495"/>
<evidence type="ECO:0000313" key="2">
    <source>
        <dbReference type="Proteomes" id="UP000424462"/>
    </source>
</evidence>
<dbReference type="InterPro" id="IPR021456">
    <property type="entry name" value="DUF3107"/>
</dbReference>
<name>A0A6B8VRB6_9CORY</name>
<dbReference type="AlphaFoldDB" id="A0A6B8VRB6"/>
<evidence type="ECO:0000313" key="1">
    <source>
        <dbReference type="EMBL" id="QGU06653.1"/>
    </source>
</evidence>
<keyword evidence="2" id="KW-1185">Reference proteome</keyword>
<organism evidence="1 2">
    <name type="scientific">Corynebacterium occultum</name>
    <dbReference type="NCBI Taxonomy" id="2675219"/>
    <lineage>
        <taxon>Bacteria</taxon>
        <taxon>Bacillati</taxon>
        <taxon>Actinomycetota</taxon>
        <taxon>Actinomycetes</taxon>
        <taxon>Mycobacteriales</taxon>
        <taxon>Corynebacteriaceae</taxon>
        <taxon>Corynebacterium</taxon>
    </lineage>
</organism>
<proteinExistence type="predicted"/>
<gene>
    <name evidence="1" type="ORF">COCCU_03495</name>
</gene>
<evidence type="ECO:0008006" key="3">
    <source>
        <dbReference type="Google" id="ProtNLM"/>
    </source>
</evidence>
<dbReference type="Pfam" id="PF11305">
    <property type="entry name" value="DUF3107"/>
    <property type="match status" value="1"/>
</dbReference>
<accession>A0A6B8VRB6</accession>
<reference evidence="1 2" key="1">
    <citation type="submission" date="2019-11" db="EMBL/GenBank/DDBJ databases">
        <title>Complete genome sequence of Corynebacterium kalinowskii 1959, a novel Corynebacterium species isolated from soil of a small paddock in Vilsendorf, Germany.</title>
        <authorList>
            <person name="Schaffert L."/>
            <person name="Ruwe M."/>
            <person name="Milse J."/>
            <person name="Hanuschka K."/>
            <person name="Ortseifen V."/>
            <person name="Droste J."/>
            <person name="Brandt D."/>
            <person name="Schlueter L."/>
            <person name="Kutter Y."/>
            <person name="Vinke S."/>
            <person name="Viehoefer P."/>
            <person name="Jacob L."/>
            <person name="Luebke N.-C."/>
            <person name="Schulte-Berndt E."/>
            <person name="Hain C."/>
            <person name="Linder M."/>
            <person name="Schmidt P."/>
            <person name="Wollenschlaeger L."/>
            <person name="Luttermann T."/>
            <person name="Thieme E."/>
            <person name="Hassa J."/>
            <person name="Haak M."/>
            <person name="Wittchen M."/>
            <person name="Mentz A."/>
            <person name="Persicke M."/>
            <person name="Busche T."/>
            <person name="Ruckert C."/>
        </authorList>
    </citation>
    <scope>NUCLEOTIDE SEQUENCE [LARGE SCALE GENOMIC DNA]</scope>
    <source>
        <strain evidence="1 2">2039</strain>
    </source>
</reference>
<dbReference type="EMBL" id="CP046455">
    <property type="protein sequence ID" value="QGU06653.1"/>
    <property type="molecule type" value="Genomic_DNA"/>
</dbReference>